<dbReference type="EMBL" id="JPGY02000001">
    <property type="protein sequence ID" value="KRU14003.1"/>
    <property type="molecule type" value="Genomic_DNA"/>
</dbReference>
<keyword evidence="4" id="KW-1185">Reference proteome</keyword>
<sequence>MYYEPNNSYFFYPYNRNNSYYKSKEIKTLRVDGTSNVKATPDTASIILGIQTENTDLETAQNENTIIATRVINSLKSIGINEESMNTDSYAIEPLYDYIDGKQTFKTYRVTNNIKVITMTINSIGTIVDTATANGVNIINNISFFLSNPTPYYRKTLNLAVEDALIRARSISNSLGVTLNETPINIVESRFDQPSSSARNPLVFAAASTPILPGQLNITAHITATFNYQ</sequence>
<accession>A0A0H3J906</accession>
<dbReference type="PANTHER" id="PTHR34387:SF1">
    <property type="entry name" value="PERIPLASMIC IMMUNOGENIC PROTEIN"/>
    <property type="match status" value="1"/>
</dbReference>
<dbReference type="GO" id="GO:0006974">
    <property type="term" value="P:DNA damage response"/>
    <property type="evidence" value="ECO:0007669"/>
    <property type="project" value="TreeGrafter"/>
</dbReference>
<evidence type="ECO:0000313" key="1">
    <source>
        <dbReference type="EMBL" id="AJA53972.1"/>
    </source>
</evidence>
<dbReference type="KEGG" id="cpae:CPAST_c39460"/>
<gene>
    <name evidence="1" type="ORF">CLPA_c39460</name>
    <name evidence="2" type="ORF">CP6013_03259</name>
</gene>
<organism evidence="1 4">
    <name type="scientific">Clostridium pasteurianum DSM 525 = ATCC 6013</name>
    <dbReference type="NCBI Taxonomy" id="1262449"/>
    <lineage>
        <taxon>Bacteria</taxon>
        <taxon>Bacillati</taxon>
        <taxon>Bacillota</taxon>
        <taxon>Clostridia</taxon>
        <taxon>Eubacteriales</taxon>
        <taxon>Clostridiaceae</taxon>
        <taxon>Clostridium</taxon>
    </lineage>
</organism>
<dbReference type="InterPro" id="IPR007497">
    <property type="entry name" value="SIMPL/DUF541"/>
</dbReference>
<dbReference type="RefSeq" id="WP_003445090.1">
    <property type="nucleotide sequence ID" value="NZ_ANZB01000006.1"/>
</dbReference>
<dbReference type="Proteomes" id="UP000030905">
    <property type="component" value="Chromosome"/>
</dbReference>
<dbReference type="eggNOG" id="COG2968">
    <property type="taxonomic scope" value="Bacteria"/>
</dbReference>
<reference evidence="2 3" key="3">
    <citation type="journal article" name="Genome Announc.">
        <title>Improved Draft Genome Sequence of Clostridium pasteurianum Strain ATCC 6013 (DSM 525) Using a Hybrid Next-Generation Sequencing Approach.</title>
        <authorList>
            <person name="Pyne M.E."/>
            <person name="Utturkar S."/>
            <person name="Brown S.D."/>
            <person name="Moo-Young M."/>
            <person name="Chung D.A."/>
            <person name="Chou C.P."/>
        </authorList>
    </citation>
    <scope>NUCLEOTIDE SEQUENCE [LARGE SCALE GENOMIC DNA]</scope>
    <source>
        <strain evidence="2 3">ATCC 6013</strain>
    </source>
</reference>
<dbReference type="AlphaFoldDB" id="A0A0H3J906"/>
<dbReference type="EMBL" id="CP009268">
    <property type="protein sequence ID" value="AJA53972.1"/>
    <property type="molecule type" value="Genomic_DNA"/>
</dbReference>
<name>A0A0H3J906_CLOPA</name>
<reference evidence="1 4" key="1">
    <citation type="journal article" date="2015" name="Genome Announc.">
        <title>Complete Genome Sequence of the Nitrogen-Fixing and Solvent-Producing Clostridium pasteurianum DSM 525.</title>
        <authorList>
            <person name="Poehlein A."/>
            <person name="Grosse-Honebrink A."/>
            <person name="Zhang Y."/>
            <person name="Minton N.P."/>
            <person name="Daniel R."/>
        </authorList>
    </citation>
    <scope>NUCLEOTIDE SEQUENCE [LARGE SCALE GENOMIC DNA]</scope>
    <source>
        <strain evidence="1">DSM 525</strain>
        <strain evidence="4">DSM 525 / ATCC 6013</strain>
    </source>
</reference>
<dbReference type="PATRIC" id="fig|1262449.3.peg.2176"/>
<evidence type="ECO:0000313" key="4">
    <source>
        <dbReference type="Proteomes" id="UP000030905"/>
    </source>
</evidence>
<dbReference type="Gene3D" id="3.30.70.2970">
    <property type="entry name" value="Protein of unknown function (DUF541), domain 2"/>
    <property type="match status" value="1"/>
</dbReference>
<evidence type="ECO:0000313" key="2">
    <source>
        <dbReference type="EMBL" id="KRU14003.1"/>
    </source>
</evidence>
<dbReference type="Proteomes" id="UP000028042">
    <property type="component" value="Unassembled WGS sequence"/>
</dbReference>
<dbReference type="Pfam" id="PF04402">
    <property type="entry name" value="SIMPL"/>
    <property type="match status" value="1"/>
</dbReference>
<dbReference type="Gene3D" id="3.30.110.170">
    <property type="entry name" value="Protein of unknown function (DUF541), domain 1"/>
    <property type="match status" value="1"/>
</dbReference>
<evidence type="ECO:0008006" key="5">
    <source>
        <dbReference type="Google" id="ProtNLM"/>
    </source>
</evidence>
<dbReference type="KEGG" id="cpat:CLPA_c39460"/>
<proteinExistence type="predicted"/>
<dbReference type="GeneID" id="93076026"/>
<dbReference type="PANTHER" id="PTHR34387">
    <property type="entry name" value="SLR1258 PROTEIN"/>
    <property type="match status" value="1"/>
</dbReference>
<reference evidence="2" key="2">
    <citation type="submission" date="2015-10" db="EMBL/GenBank/DDBJ databases">
        <title>Improved Draft Genome Sequence of Clostridium pasteurianum Strain ATCC 6013 (DSM 525) Using a Hybrid Next-Generation Sequencing Approach.</title>
        <authorList>
            <person name="Pyne M.E."/>
            <person name="Utturkar S.M."/>
            <person name="Brown S.D."/>
            <person name="Moo-Young M."/>
            <person name="Chung D.A."/>
            <person name="Chou P.C."/>
        </authorList>
    </citation>
    <scope>NUCLEOTIDE SEQUENCE</scope>
    <source>
        <strain evidence="2">ATCC 6013</strain>
    </source>
</reference>
<evidence type="ECO:0000313" key="3">
    <source>
        <dbReference type="Proteomes" id="UP000028042"/>
    </source>
</evidence>
<protein>
    <recommendedName>
        <fullName evidence="5">26 kDa periplasmic immunogenic protein</fullName>
    </recommendedName>
</protein>
<dbReference type="InterPro" id="IPR052022">
    <property type="entry name" value="26kDa_periplasmic_antigen"/>
</dbReference>